<accession>A0A3L6DNL1</accession>
<organism evidence="5">
    <name type="scientific">Zea mays</name>
    <name type="common">Maize</name>
    <dbReference type="NCBI Taxonomy" id="4577"/>
    <lineage>
        <taxon>Eukaryota</taxon>
        <taxon>Viridiplantae</taxon>
        <taxon>Streptophyta</taxon>
        <taxon>Embryophyta</taxon>
        <taxon>Tracheophyta</taxon>
        <taxon>Spermatophyta</taxon>
        <taxon>Magnoliopsida</taxon>
        <taxon>Liliopsida</taxon>
        <taxon>Poales</taxon>
        <taxon>Poaceae</taxon>
        <taxon>PACMAD clade</taxon>
        <taxon>Panicoideae</taxon>
        <taxon>Andropogonodae</taxon>
        <taxon>Andropogoneae</taxon>
        <taxon>Tripsacinae</taxon>
        <taxon>Zea</taxon>
    </lineage>
</organism>
<dbReference type="ExpressionAtlas" id="A0A1D6FJW1">
    <property type="expression patterns" value="baseline"/>
</dbReference>
<sequence>MASHQPPPNLRSRPTSLGHGGEAGLAYAGAVGEREGKLMICLVMNLLLIQVSLLSKLIISSTPYRLILYSWMTILNYFGNNIPINGSMSGCHREDHPRHRCPSGPFNILGLANDPYQTAILKRRTTSCKTTILQQKNDFSKFDPFIYYELASIDKIVCLYLQIKDFLLTVRRKDARSVKVKRIKDVVKFKLPKWCIA</sequence>
<evidence type="ECO:0000313" key="5">
    <source>
        <dbReference type="EMBL" id="AQK92049.1"/>
    </source>
</evidence>
<dbReference type="EMBL" id="CM000784">
    <property type="protein sequence ID" value="AQK92049.1"/>
    <property type="molecule type" value="Genomic_DNA"/>
</dbReference>
<dbReference type="InParanoid" id="A0A1D6FJW1"/>
<evidence type="ECO:0000256" key="1">
    <source>
        <dbReference type="ARBA" id="ARBA00007803"/>
    </source>
</evidence>
<gene>
    <name evidence="5" type="ORF">ZEAMMB73_Zm00001d009527</name>
</gene>
<name>A0A1D6FJW1_MAIZE</name>
<dbReference type="STRING" id="4577.A0A1D6FJW1"/>
<dbReference type="AlphaFoldDB" id="A0A1D6FJW1"/>
<evidence type="ECO:0000256" key="2">
    <source>
        <dbReference type="ARBA" id="ARBA00022980"/>
    </source>
</evidence>
<evidence type="ECO:0000256" key="3">
    <source>
        <dbReference type="ARBA" id="ARBA00023274"/>
    </source>
</evidence>
<evidence type="ECO:0000256" key="4">
    <source>
        <dbReference type="RuleBase" id="RU003445"/>
    </source>
</evidence>
<accession>A0A1D6FJW1</accession>
<dbReference type="Gene3D" id="3.30.720.90">
    <property type="match status" value="1"/>
</dbReference>
<dbReference type="Pfam" id="PF01781">
    <property type="entry name" value="Ribosomal_L38e"/>
    <property type="match status" value="1"/>
</dbReference>
<protein>
    <submittedName>
        <fullName evidence="5">Uncharacterized protein</fullName>
    </submittedName>
</protein>
<reference evidence="5" key="1">
    <citation type="submission" date="2015-12" db="EMBL/GenBank/DDBJ databases">
        <title>Update maize B73 reference genome by single molecule sequencing technologies.</title>
        <authorList>
            <consortium name="Maize Genome Sequencing Project"/>
            <person name="Ware D."/>
        </authorList>
    </citation>
    <scope>NUCLEOTIDE SEQUENCE</scope>
    <source>
        <tissue evidence="5">Seedling</tissue>
    </source>
</reference>
<dbReference type="GO" id="GO:0006412">
    <property type="term" value="P:translation"/>
    <property type="evidence" value="ECO:0007669"/>
    <property type="project" value="InterPro"/>
</dbReference>
<dbReference type="InterPro" id="IPR038464">
    <property type="entry name" value="Ribosomal_eL38_sf"/>
</dbReference>
<keyword evidence="2 4" id="KW-0689">Ribosomal protein</keyword>
<dbReference type="InterPro" id="IPR002675">
    <property type="entry name" value="Ribosomal_eL38"/>
</dbReference>
<dbReference type="GO" id="GO:1990904">
    <property type="term" value="C:ribonucleoprotein complex"/>
    <property type="evidence" value="ECO:0007669"/>
    <property type="project" value="UniProtKB-KW"/>
</dbReference>
<comment type="similarity">
    <text evidence="1 4">Belongs to the eukaryotic ribosomal protein eL38 family.</text>
</comment>
<proteinExistence type="inferred from homology"/>
<dbReference type="GO" id="GO:0003735">
    <property type="term" value="F:structural constituent of ribosome"/>
    <property type="evidence" value="ECO:0007669"/>
    <property type="project" value="InterPro"/>
</dbReference>
<dbReference type="GO" id="GO:0005840">
    <property type="term" value="C:ribosome"/>
    <property type="evidence" value="ECO:0007669"/>
    <property type="project" value="UniProtKB-KW"/>
</dbReference>
<keyword evidence="3 4" id="KW-0687">Ribonucleoprotein</keyword>